<reference evidence="1" key="2">
    <citation type="submission" date="2021-03" db="EMBL/GenBank/DDBJ databases">
        <authorList>
            <person name="Artuso I."/>
            <person name="Turrini P."/>
            <person name="Pirolo M."/>
            <person name="Lugli G.A."/>
            <person name="Ventura M."/>
            <person name="Visca P."/>
        </authorList>
    </citation>
    <scope>NUCLEOTIDE SEQUENCE</scope>
    <source>
        <strain evidence="1">LMG 26462</strain>
    </source>
</reference>
<reference evidence="1" key="1">
    <citation type="journal article" date="2021" name="Microorganisms">
        <title>Phylogenomic Reconstruction and Metabolic Potential of the Genus Aminobacter.</title>
        <authorList>
            <person name="Artuso I."/>
            <person name="Turrini P."/>
            <person name="Pirolo M."/>
            <person name="Lugli G.A."/>
            <person name="Ventura M."/>
            <person name="Visca P."/>
        </authorList>
    </citation>
    <scope>NUCLEOTIDE SEQUENCE</scope>
    <source>
        <strain evidence="1">LMG 26462</strain>
    </source>
</reference>
<sequence length="148" mass="15340">MKPILPGSAAVDKFGPVLQDKDRTFAHRTPRRGRSEMAGDGAFAAAQSPEAAGIGLPGAADLFFSRNAYELKSSGILNPLKRDTVLGTAIGVIAALRTWIGICTITRIYTASYRAAAHAGRPALGHRSAGVPLGRTGSVAAVQMTVPA</sequence>
<evidence type="ECO:0000313" key="1">
    <source>
        <dbReference type="EMBL" id="MBT1158615.1"/>
    </source>
</evidence>
<name>A0A9X1AEY1_9HYPH</name>
<keyword evidence="2" id="KW-1185">Reference proteome</keyword>
<dbReference type="EMBL" id="JAFLWW010000007">
    <property type="protein sequence ID" value="MBT1158615.1"/>
    <property type="molecule type" value="Genomic_DNA"/>
</dbReference>
<dbReference type="Proteomes" id="UP001138921">
    <property type="component" value="Unassembled WGS sequence"/>
</dbReference>
<accession>A0A9X1AEY1</accession>
<protein>
    <submittedName>
        <fullName evidence="1">Uncharacterized protein</fullName>
    </submittedName>
</protein>
<organism evidence="1 2">
    <name type="scientific">Aminobacter anthyllidis</name>
    <dbReference type="NCBI Taxonomy" id="1035067"/>
    <lineage>
        <taxon>Bacteria</taxon>
        <taxon>Pseudomonadati</taxon>
        <taxon>Pseudomonadota</taxon>
        <taxon>Alphaproteobacteria</taxon>
        <taxon>Hyphomicrobiales</taxon>
        <taxon>Phyllobacteriaceae</taxon>
        <taxon>Aminobacter</taxon>
    </lineage>
</organism>
<evidence type="ECO:0000313" key="2">
    <source>
        <dbReference type="Proteomes" id="UP001138921"/>
    </source>
</evidence>
<proteinExistence type="predicted"/>
<gene>
    <name evidence="1" type="ORF">J1C56_23835</name>
</gene>
<comment type="caution">
    <text evidence="1">The sequence shown here is derived from an EMBL/GenBank/DDBJ whole genome shotgun (WGS) entry which is preliminary data.</text>
</comment>
<dbReference type="AlphaFoldDB" id="A0A9X1AEY1"/>